<evidence type="ECO:0000256" key="7">
    <source>
        <dbReference type="ARBA" id="ARBA00022989"/>
    </source>
</evidence>
<feature type="transmembrane region" description="Helical" evidence="9">
    <location>
        <begin position="67"/>
        <end position="89"/>
    </location>
</feature>
<dbReference type="AlphaFoldDB" id="A0A2S6I9V3"/>
<organism evidence="13 14">
    <name type="scientific">Neolewinella xylanilytica</name>
    <dbReference type="NCBI Taxonomy" id="1514080"/>
    <lineage>
        <taxon>Bacteria</taxon>
        <taxon>Pseudomonadati</taxon>
        <taxon>Bacteroidota</taxon>
        <taxon>Saprospiria</taxon>
        <taxon>Saprospirales</taxon>
        <taxon>Lewinellaceae</taxon>
        <taxon>Neolewinella</taxon>
    </lineage>
</organism>
<feature type="compositionally biased region" description="Basic and acidic residues" evidence="12">
    <location>
        <begin position="177"/>
        <end position="186"/>
    </location>
</feature>
<keyword evidence="14" id="KW-1185">Reference proteome</keyword>
<proteinExistence type="inferred from homology"/>
<dbReference type="GO" id="GO:0004190">
    <property type="term" value="F:aspartic-type endopeptidase activity"/>
    <property type="evidence" value="ECO:0007669"/>
    <property type="project" value="UniProtKB-UniRule"/>
</dbReference>
<dbReference type="RefSeq" id="WP_104418804.1">
    <property type="nucleotide sequence ID" value="NZ_PTJC01000005.1"/>
</dbReference>
<comment type="pathway">
    <text evidence="9">Protein modification; lipoprotein biosynthesis (signal peptide cleavage).</text>
</comment>
<evidence type="ECO:0000256" key="12">
    <source>
        <dbReference type="SAM" id="MobiDB-lite"/>
    </source>
</evidence>
<comment type="caution">
    <text evidence="9">Lacks conserved residue(s) required for the propagation of feature annotation.</text>
</comment>
<feature type="region of interest" description="Disordered" evidence="12">
    <location>
        <begin position="164"/>
        <end position="186"/>
    </location>
</feature>
<keyword evidence="5 9" id="KW-0064">Aspartyl protease</keyword>
<reference evidence="13 14" key="1">
    <citation type="submission" date="2018-02" db="EMBL/GenBank/DDBJ databases">
        <title>Genomic Encyclopedia of Archaeal and Bacterial Type Strains, Phase II (KMG-II): from individual species to whole genera.</title>
        <authorList>
            <person name="Goeker M."/>
        </authorList>
    </citation>
    <scope>NUCLEOTIDE SEQUENCE [LARGE SCALE GENOMIC DNA]</scope>
    <source>
        <strain evidence="13 14">DSM 29526</strain>
    </source>
</reference>
<feature type="transmembrane region" description="Helical" evidence="9">
    <location>
        <begin position="134"/>
        <end position="157"/>
    </location>
</feature>
<evidence type="ECO:0000256" key="11">
    <source>
        <dbReference type="RuleBase" id="RU004181"/>
    </source>
</evidence>
<keyword evidence="6 9" id="KW-0378">Hydrolase</keyword>
<comment type="subcellular location">
    <subcellularLocation>
        <location evidence="9">Cell membrane</location>
        <topology evidence="9">Multi-pass membrane protein</topology>
    </subcellularLocation>
</comment>
<keyword evidence="4 9" id="KW-0812">Transmembrane</keyword>
<dbReference type="HAMAP" id="MF_00161">
    <property type="entry name" value="LspA"/>
    <property type="match status" value="1"/>
</dbReference>
<dbReference type="Pfam" id="PF01252">
    <property type="entry name" value="Peptidase_A8"/>
    <property type="match status" value="1"/>
</dbReference>
<feature type="active site" evidence="9">
    <location>
        <position position="142"/>
    </location>
</feature>
<dbReference type="GO" id="GO:0006508">
    <property type="term" value="P:proteolysis"/>
    <property type="evidence" value="ECO:0007669"/>
    <property type="project" value="UniProtKB-KW"/>
</dbReference>
<name>A0A2S6I9V3_9BACT</name>
<dbReference type="EC" id="3.4.23.36" evidence="9"/>
<dbReference type="OrthoDB" id="9810259at2"/>
<evidence type="ECO:0000256" key="2">
    <source>
        <dbReference type="ARBA" id="ARBA00022475"/>
    </source>
</evidence>
<dbReference type="PROSITE" id="PS00855">
    <property type="entry name" value="SPASE_II"/>
    <property type="match status" value="1"/>
</dbReference>
<dbReference type="InterPro" id="IPR001872">
    <property type="entry name" value="Peptidase_A8"/>
</dbReference>
<protein>
    <recommendedName>
        <fullName evidence="9">Lipoprotein signal peptidase</fullName>
        <ecNumber evidence="9">3.4.23.36</ecNumber>
    </recommendedName>
    <alternativeName>
        <fullName evidence="9">Prolipoprotein signal peptidase</fullName>
    </alternativeName>
    <alternativeName>
        <fullName evidence="9">Signal peptidase II</fullName>
        <shortName evidence="9">SPase II</shortName>
    </alternativeName>
</protein>
<keyword evidence="3 9" id="KW-0645">Protease</keyword>
<keyword evidence="2 9" id="KW-1003">Cell membrane</keyword>
<evidence type="ECO:0000256" key="5">
    <source>
        <dbReference type="ARBA" id="ARBA00022750"/>
    </source>
</evidence>
<evidence type="ECO:0000256" key="9">
    <source>
        <dbReference type="HAMAP-Rule" id="MF_00161"/>
    </source>
</evidence>
<evidence type="ECO:0000256" key="6">
    <source>
        <dbReference type="ARBA" id="ARBA00022801"/>
    </source>
</evidence>
<dbReference type="NCBIfam" id="TIGR00077">
    <property type="entry name" value="lspA"/>
    <property type="match status" value="1"/>
</dbReference>
<evidence type="ECO:0000256" key="1">
    <source>
        <dbReference type="ARBA" id="ARBA00006139"/>
    </source>
</evidence>
<gene>
    <name evidence="9" type="primary">lspA</name>
    <name evidence="13" type="ORF">CLV84_1204</name>
</gene>
<feature type="transmembrane region" description="Helical" evidence="9">
    <location>
        <begin position="96"/>
        <end position="114"/>
    </location>
</feature>
<comment type="similarity">
    <text evidence="1 9 11">Belongs to the peptidase A8 family.</text>
</comment>
<comment type="catalytic activity">
    <reaction evidence="9 10">
        <text>Release of signal peptides from bacterial membrane prolipoproteins. Hydrolyzes -Xaa-Yaa-Zaa-|-(S,diacylglyceryl)Cys-, in which Xaa is hydrophobic (preferably Leu), and Yaa (Ala or Ser) and Zaa (Gly or Ala) have small, neutral side chains.</text>
        <dbReference type="EC" id="3.4.23.36"/>
    </reaction>
</comment>
<keyword evidence="7 9" id="KW-1133">Transmembrane helix</keyword>
<comment type="caution">
    <text evidence="13">The sequence shown here is derived from an EMBL/GenBank/DDBJ whole genome shotgun (WGS) entry which is preliminary data.</text>
</comment>
<evidence type="ECO:0000256" key="3">
    <source>
        <dbReference type="ARBA" id="ARBA00022670"/>
    </source>
</evidence>
<dbReference type="PRINTS" id="PR00781">
    <property type="entry name" value="LIPOSIGPTASE"/>
</dbReference>
<evidence type="ECO:0000313" key="14">
    <source>
        <dbReference type="Proteomes" id="UP000237662"/>
    </source>
</evidence>
<evidence type="ECO:0000256" key="4">
    <source>
        <dbReference type="ARBA" id="ARBA00022692"/>
    </source>
</evidence>
<dbReference type="GO" id="GO:0005886">
    <property type="term" value="C:plasma membrane"/>
    <property type="evidence" value="ECO:0007669"/>
    <property type="project" value="UniProtKB-SubCell"/>
</dbReference>
<dbReference type="UniPathway" id="UPA00665"/>
<feature type="active site" evidence="9">
    <location>
        <position position="124"/>
    </location>
</feature>
<accession>A0A2S6I9V3</accession>
<dbReference type="EMBL" id="PTJC01000005">
    <property type="protein sequence ID" value="PPK88239.1"/>
    <property type="molecule type" value="Genomic_DNA"/>
</dbReference>
<sequence>MKTFKSRLLSVLVVVLITVGLDQWTKYLATQHLQGEPDQFYLDGILRLTHVHNTGAFLSIGSGLNDFWRPVLLNLFPALLLIALLYYIFREKLLNAWQVIALSLIVGGGLSNIVDRLLYGHVVDMLHLKAFGLQTGIFNVADMAIMAGMFIMLPFALRPEKRETVAAPEATTSLQPEPRDEESTIR</sequence>
<comment type="function">
    <text evidence="9 10">This protein specifically catalyzes the removal of signal peptides from prolipoproteins.</text>
</comment>
<evidence type="ECO:0000256" key="10">
    <source>
        <dbReference type="RuleBase" id="RU000594"/>
    </source>
</evidence>
<evidence type="ECO:0000313" key="13">
    <source>
        <dbReference type="EMBL" id="PPK88239.1"/>
    </source>
</evidence>
<keyword evidence="8 9" id="KW-0472">Membrane</keyword>
<dbReference type="PANTHER" id="PTHR33695:SF1">
    <property type="entry name" value="LIPOPROTEIN SIGNAL PEPTIDASE"/>
    <property type="match status" value="1"/>
</dbReference>
<evidence type="ECO:0000256" key="8">
    <source>
        <dbReference type="ARBA" id="ARBA00023136"/>
    </source>
</evidence>
<dbReference type="PANTHER" id="PTHR33695">
    <property type="entry name" value="LIPOPROTEIN SIGNAL PEPTIDASE"/>
    <property type="match status" value="1"/>
</dbReference>
<dbReference type="Proteomes" id="UP000237662">
    <property type="component" value="Unassembled WGS sequence"/>
</dbReference>